<keyword evidence="3" id="KW-1185">Reference proteome</keyword>
<evidence type="ECO:0000259" key="1">
    <source>
        <dbReference type="PROSITE" id="PS51352"/>
    </source>
</evidence>
<dbReference type="Proteomes" id="UP000033072">
    <property type="component" value="Chromosome"/>
</dbReference>
<name>A0A0E3S6E3_9EURY</name>
<dbReference type="KEGG" id="mls:MSLAZ_2795"/>
<dbReference type="GeneID" id="24807654"/>
<feature type="domain" description="Thioredoxin" evidence="1">
    <location>
        <begin position="20"/>
        <end position="151"/>
    </location>
</feature>
<evidence type="ECO:0000313" key="3">
    <source>
        <dbReference type="Proteomes" id="UP000033072"/>
    </source>
</evidence>
<dbReference type="AlphaFoldDB" id="A0A0E3S6E3"/>
<dbReference type="PROSITE" id="PS51257">
    <property type="entry name" value="PROKAR_LIPOPROTEIN"/>
    <property type="match status" value="1"/>
</dbReference>
<evidence type="ECO:0000313" key="2">
    <source>
        <dbReference type="EMBL" id="AKB76056.1"/>
    </source>
</evidence>
<dbReference type="GO" id="GO:0015035">
    <property type="term" value="F:protein-disulfide reductase activity"/>
    <property type="evidence" value="ECO:0007669"/>
    <property type="project" value="TreeGrafter"/>
</dbReference>
<accession>A0A0E3S6E3</accession>
<dbReference type="PATRIC" id="fig|1434111.4.peg.3702"/>
<protein>
    <submittedName>
        <fullName evidence="2">Putative thiol:disulfide oxidoreductase involved in cytochrome C-type biogenesis</fullName>
    </submittedName>
</protein>
<dbReference type="SUPFAM" id="SSF52833">
    <property type="entry name" value="Thioredoxin-like"/>
    <property type="match status" value="1"/>
</dbReference>
<dbReference type="CDD" id="cd02947">
    <property type="entry name" value="TRX_family"/>
    <property type="match status" value="1"/>
</dbReference>
<dbReference type="InterPro" id="IPR036249">
    <property type="entry name" value="Thioredoxin-like_sf"/>
</dbReference>
<dbReference type="PROSITE" id="PS51352">
    <property type="entry name" value="THIOREDOXIN_2"/>
    <property type="match status" value="1"/>
</dbReference>
<reference evidence="2 3" key="1">
    <citation type="submission" date="2014-07" db="EMBL/GenBank/DDBJ databases">
        <title>Methanogenic archaea and the global carbon cycle.</title>
        <authorList>
            <person name="Henriksen J.R."/>
            <person name="Luke J."/>
            <person name="Reinhart S."/>
            <person name="Benedict M.N."/>
            <person name="Youngblut N.D."/>
            <person name="Metcalf M.E."/>
            <person name="Whitaker R.J."/>
            <person name="Metcalf W.W."/>
        </authorList>
    </citation>
    <scope>NUCLEOTIDE SEQUENCE [LARGE SCALE GENOMIC DNA]</scope>
    <source>
        <strain evidence="2 3">Z-7289</strain>
    </source>
</reference>
<dbReference type="PANTHER" id="PTHR45663:SF11">
    <property type="entry name" value="GEO12009P1"/>
    <property type="match status" value="1"/>
</dbReference>
<dbReference type="OrthoDB" id="35385at2157"/>
<organism evidence="2 3">
    <name type="scientific">Methanosarcina lacustris Z-7289</name>
    <dbReference type="NCBI Taxonomy" id="1434111"/>
    <lineage>
        <taxon>Archaea</taxon>
        <taxon>Methanobacteriati</taxon>
        <taxon>Methanobacteriota</taxon>
        <taxon>Stenosarchaea group</taxon>
        <taxon>Methanomicrobia</taxon>
        <taxon>Methanosarcinales</taxon>
        <taxon>Methanosarcinaceae</taxon>
        <taxon>Methanosarcina</taxon>
    </lineage>
</organism>
<dbReference type="STRING" id="1434111.MSLAZ_2795"/>
<dbReference type="Pfam" id="PF00085">
    <property type="entry name" value="Thioredoxin"/>
    <property type="match status" value="1"/>
</dbReference>
<dbReference type="GO" id="GO:0005737">
    <property type="term" value="C:cytoplasm"/>
    <property type="evidence" value="ECO:0007669"/>
    <property type="project" value="TreeGrafter"/>
</dbReference>
<dbReference type="HOGENOM" id="CLU_133605_0_0_2"/>
<dbReference type="Gene3D" id="3.40.30.10">
    <property type="entry name" value="Glutaredoxin"/>
    <property type="match status" value="1"/>
</dbReference>
<proteinExistence type="predicted"/>
<dbReference type="PANTHER" id="PTHR45663">
    <property type="entry name" value="GEO12009P1"/>
    <property type="match status" value="1"/>
</dbReference>
<dbReference type="EMBL" id="CP009515">
    <property type="protein sequence ID" value="AKB76056.1"/>
    <property type="molecule type" value="Genomic_DNA"/>
</dbReference>
<dbReference type="InterPro" id="IPR013766">
    <property type="entry name" value="Thioredoxin_domain"/>
</dbReference>
<dbReference type="RefSeq" id="WP_048128047.1">
    <property type="nucleotide sequence ID" value="NZ_CP009515.1"/>
</dbReference>
<gene>
    <name evidence="2" type="ORF">MSLAZ_2795</name>
</gene>
<sequence>MNKLIILLILLAAVLFTAGCTENPKNTATELAPDFKGDQGKSVVANLTDLEQINTSVQTGPVFVKLGSEGCDACREMKPILNDMAAKYGGRATVMSVDIEKSPQLAAYFGAYYIPDSFVVVGVENGEYVYMQEDGNVTTDRSQARVQGLTETHVYEELMERAILYHENAK</sequence>